<organism evidence="1 2">
    <name type="scientific">Aspergillus terreus</name>
    <dbReference type="NCBI Taxonomy" id="33178"/>
    <lineage>
        <taxon>Eukaryota</taxon>
        <taxon>Fungi</taxon>
        <taxon>Dikarya</taxon>
        <taxon>Ascomycota</taxon>
        <taxon>Pezizomycotina</taxon>
        <taxon>Eurotiomycetes</taxon>
        <taxon>Eurotiomycetidae</taxon>
        <taxon>Eurotiales</taxon>
        <taxon>Aspergillaceae</taxon>
        <taxon>Aspergillus</taxon>
        <taxon>Aspergillus subgen. Circumdati</taxon>
    </lineage>
</organism>
<dbReference type="PANTHER" id="PTHR35394:SF5">
    <property type="entry name" value="DUF3176 DOMAIN-CONTAINING PROTEIN"/>
    <property type="match status" value="1"/>
</dbReference>
<dbReference type="InterPro" id="IPR021514">
    <property type="entry name" value="DUF3176"/>
</dbReference>
<gene>
    <name evidence="1" type="ORF">ATEIFO6365_0008026700</name>
</gene>
<dbReference type="OrthoDB" id="5376804at2759"/>
<dbReference type="VEuPathDB" id="FungiDB:ATEG_06517"/>
<evidence type="ECO:0000313" key="1">
    <source>
        <dbReference type="EMBL" id="GFF18323.1"/>
    </source>
</evidence>
<evidence type="ECO:0000313" key="2">
    <source>
        <dbReference type="Proteomes" id="UP000452235"/>
    </source>
</evidence>
<dbReference type="Pfam" id="PF11374">
    <property type="entry name" value="DUF3176"/>
    <property type="match status" value="1"/>
</dbReference>
<proteinExistence type="predicted"/>
<sequence>MEQTKDGYQLSYVRLDDTPAASESGRKRPLSSAEQALLQSQTPEFWGTSWTLEILGCLTSIVFLVGIIMVLFYYNGRPMPQWPYGITLNALISVLSTVMKAAMAFILTESLSQLKWSWFRDGRRLSDLPLLDAASRGVVGAIVVLFRFLPRHLVTLGCLVLVIAAATDPFVQQVIGISMRSVHAPGHSSVQVCNASLYTDAGEGAGPGMNMVPLGTAGAIYSGIYQNQSPNSNAILANCPTGNCTFAPYQSLGFCSRCSNITNSLRLSKSQLGASTMYNYSLPNGFTFRTSEIMMYLMNATTGLDFIDLDASNLPLILNFTAISSSGYGTTAISATECALYFCIQTYKAVVREGEFSETRTAVSTASNYSSSYMAALENIALTPDVCYVNGTRHEKPYTSLAKDCVYNVNWLSRLAMLNSLSPLLRGKGSLFVSNRPSWKPETLQAVYGLYGNYTDIASMFDSLASSLTLHARSKVCGATVNGTTWTMQSYVHVRWLWMILPGGLVLLSGAFLFITILHTRHQYIWKSSPLALLFSDLNVDAPVPLKAAPTLKGMEDTSRKMEVWLETSAEGVRLKAVPR</sequence>
<dbReference type="Proteomes" id="UP000452235">
    <property type="component" value="Unassembled WGS sequence"/>
</dbReference>
<dbReference type="AlphaFoldDB" id="A0A5M3Z686"/>
<dbReference type="PANTHER" id="PTHR35394">
    <property type="entry name" value="DUF3176 DOMAIN-CONTAINING PROTEIN"/>
    <property type="match status" value="1"/>
</dbReference>
<reference evidence="1 2" key="1">
    <citation type="submission" date="2020-01" db="EMBL/GenBank/DDBJ databases">
        <title>Aspergillus terreus IFO 6365 whole genome shotgun sequence.</title>
        <authorList>
            <person name="Kanamasa S."/>
            <person name="Takahashi H."/>
        </authorList>
    </citation>
    <scope>NUCLEOTIDE SEQUENCE [LARGE SCALE GENOMIC DNA]</scope>
    <source>
        <strain evidence="1 2">IFO 6365</strain>
    </source>
</reference>
<protein>
    <submittedName>
        <fullName evidence="1">Uncharacterized protein</fullName>
    </submittedName>
</protein>
<keyword evidence="2" id="KW-1185">Reference proteome</keyword>
<accession>A0A5M3Z686</accession>
<name>A0A5M3Z686_ASPTE</name>
<comment type="caution">
    <text evidence="1">The sequence shown here is derived from an EMBL/GenBank/DDBJ whole genome shotgun (WGS) entry which is preliminary data.</text>
</comment>
<dbReference type="EMBL" id="BLJY01000008">
    <property type="protein sequence ID" value="GFF18323.1"/>
    <property type="molecule type" value="Genomic_DNA"/>
</dbReference>